<feature type="compositionally biased region" description="Polar residues" evidence="1">
    <location>
        <begin position="119"/>
        <end position="129"/>
    </location>
</feature>
<dbReference type="Proteomes" id="UP000238274">
    <property type="component" value="Unassembled WGS sequence"/>
</dbReference>
<dbReference type="VEuPathDB" id="FungiDB:PSTT_00510"/>
<organism evidence="2 3">
    <name type="scientific">Puccinia striiformis</name>
    <dbReference type="NCBI Taxonomy" id="27350"/>
    <lineage>
        <taxon>Eukaryota</taxon>
        <taxon>Fungi</taxon>
        <taxon>Dikarya</taxon>
        <taxon>Basidiomycota</taxon>
        <taxon>Pucciniomycotina</taxon>
        <taxon>Pucciniomycetes</taxon>
        <taxon>Pucciniales</taxon>
        <taxon>Pucciniaceae</taxon>
        <taxon>Puccinia</taxon>
    </lineage>
</organism>
<sequence>MQRWNESISAQLYNKLMTKPRDLCRNLLASIHAHHSSMSMQQNLVQSITSANKQDLLAQRLCPACFGVSLPIPSSTHPDTSSTQPIPPSQPADSTAADPHSSATSELPTTQPPDDPTPEITNSGPNLPASSAPILPSTLASIPPKPVNGSSPPTPLNQPPQISDLAPDDHQVFICLDANFQQHHHERSTKNYLELEDQPGLFIRPEEIVASNAEILGKRPLY</sequence>
<dbReference type="AlphaFoldDB" id="A0A2S4WFT7"/>
<evidence type="ECO:0000313" key="3">
    <source>
        <dbReference type="Proteomes" id="UP000238274"/>
    </source>
</evidence>
<accession>A0A2S4WFT7</accession>
<comment type="caution">
    <text evidence="2">The sequence shown here is derived from an EMBL/GenBank/DDBJ whole genome shotgun (WGS) entry which is preliminary data.</text>
</comment>
<proteinExistence type="predicted"/>
<dbReference type="OrthoDB" id="10635158at2759"/>
<name>A0A2S4WFT7_9BASI</name>
<protein>
    <submittedName>
        <fullName evidence="2">Uncharacterized protein</fullName>
    </submittedName>
</protein>
<dbReference type="PANTHER" id="PTHR33096:SF1">
    <property type="entry name" value="CXC1-LIKE CYSTEINE CLUSTER ASSOCIATED WITH KDZ TRANSPOSASES DOMAIN-CONTAINING PROTEIN"/>
    <property type="match status" value="1"/>
</dbReference>
<dbReference type="EMBL" id="PKSM01000031">
    <property type="protein sequence ID" value="POW20611.1"/>
    <property type="molecule type" value="Genomic_DNA"/>
</dbReference>
<reference evidence="2 3" key="1">
    <citation type="submission" date="2017-12" db="EMBL/GenBank/DDBJ databases">
        <title>Gene loss provides genomic basis for host adaptation in cereal stripe rust fungi.</title>
        <authorList>
            <person name="Xia C."/>
        </authorList>
    </citation>
    <scope>NUCLEOTIDE SEQUENCE [LARGE SCALE GENOMIC DNA]</scope>
    <source>
        <strain evidence="2 3">93TX-2</strain>
    </source>
</reference>
<reference evidence="3" key="2">
    <citation type="journal article" date="2018" name="BMC Genomics">
        <title>Genomic insights into host adaptation between the wheat stripe rust pathogen (Puccinia striiformis f. sp. tritici) and the barley stripe rust pathogen (Puccinia striiformis f. sp. hordei).</title>
        <authorList>
            <person name="Xia C."/>
            <person name="Wang M."/>
            <person name="Yin C."/>
            <person name="Cornejo O.E."/>
            <person name="Hulbert S.H."/>
            <person name="Chen X."/>
        </authorList>
    </citation>
    <scope>NUCLEOTIDE SEQUENCE [LARGE SCALE GENOMIC DNA]</scope>
    <source>
        <strain evidence="3">93TX-2</strain>
    </source>
</reference>
<reference evidence="3" key="3">
    <citation type="journal article" date="2018" name="Mol. Plant Microbe Interact.">
        <title>Genome sequence resources for the wheat stripe rust pathogen (Puccinia striiformis f. sp. tritici) and the barley stripe rust pathogen (Puccinia striiformis f. sp. hordei).</title>
        <authorList>
            <person name="Xia C."/>
            <person name="Wang M."/>
            <person name="Yin C."/>
            <person name="Cornejo O.E."/>
            <person name="Hulbert S.H."/>
            <person name="Chen X."/>
        </authorList>
    </citation>
    <scope>NUCLEOTIDE SEQUENCE [LARGE SCALE GENOMIC DNA]</scope>
    <source>
        <strain evidence="3">93TX-2</strain>
    </source>
</reference>
<dbReference type="VEuPathDB" id="FungiDB:PSHT_03381"/>
<evidence type="ECO:0000256" key="1">
    <source>
        <dbReference type="SAM" id="MobiDB-lite"/>
    </source>
</evidence>
<feature type="region of interest" description="Disordered" evidence="1">
    <location>
        <begin position="73"/>
        <end position="162"/>
    </location>
</feature>
<dbReference type="PANTHER" id="PTHR33096">
    <property type="entry name" value="CXC2 DOMAIN-CONTAINING PROTEIN"/>
    <property type="match status" value="1"/>
</dbReference>
<evidence type="ECO:0000313" key="2">
    <source>
        <dbReference type="EMBL" id="POW20611.1"/>
    </source>
</evidence>
<keyword evidence="3" id="KW-1185">Reference proteome</keyword>
<gene>
    <name evidence="2" type="ORF">PSHT_03381</name>
</gene>